<feature type="signal peptide" evidence="1">
    <location>
        <begin position="1"/>
        <end position="28"/>
    </location>
</feature>
<dbReference type="EMBL" id="WJXB01000003">
    <property type="protein sequence ID" value="MRN53727.1"/>
    <property type="molecule type" value="Genomic_DNA"/>
</dbReference>
<keyword evidence="1" id="KW-0732">Signal</keyword>
<gene>
    <name evidence="2" type="ORF">GJB61_12050</name>
</gene>
<sequence length="833" mass="91274">MRKHKSIYIALLLITFVISQLSGHTVSAETSVTPKNLGSIPLEASVKATVEDINIWSQAGGNILTYTLSYSNAGDSNANLNHYFSRVVTFGGSVIPGNPITADALKNKVVSKQSERVTYYVNVGKINSLKGLKITMFVWDPQSKGYLKHAGTLSLPANYSPTAASAHRQKLSINNIPVGAASESLQIYKYGGKVFAKVGINFSNEGTKVLGDPGYTVYLMSAGGTAFELALNSSQVGYKIQPQEKKTIYYLTEIPPYLKTDKMKVQYVQKDETLKLELPKSSYMLPAAVIPNLNVDKGIMKKIGINGNTIELQLTAASVYSEDNSGIWTFRFRIKNAGKQAVILPNYELSVRSARGATFPINAKDISGASLKPLQEKVVQLTAQVPLEVEQNTLKLQMIEAVQSDSSNEAATAAAAKLSIPIAYFAIPYTLRAETQKGQDYRTTNSYGTFGYSLLSLQRFPWKDEDILIAKLNITNTQSVNLALPEFKGALKVDNDDLTASTELFMDKEISSIAPGKSAEMYMLSKVPYTTDFSKLQVNLYSVVKEEKIPFLSLSTSSVTDAVYKIERGGSYAVVGKGKNATVQENKTTVYEGVNANIVYSELFLNSEEKRQSQMARLQAYYKTSDGQLYEATSSQPDTPATPGRKQLITFWAKLPKSVGASNLTLYLGPGIAGNKLTEAGQESTGFINISALELNTVAMTPVKTLSKVTVYPYTLSILNSDGRNTRGSDTISIAMNYNLLRDSNYEVGAFNHKLVIKMTDPFGQSQEKNLTIGTELTEGYNNTYSVSFSNNMYKKLSGGTYAITLYDEFQGERMELASQAYILTMDRAPTNE</sequence>
<feature type="chain" id="PRO_5030753242" evidence="1">
    <location>
        <begin position="29"/>
        <end position="833"/>
    </location>
</feature>
<accession>A0A7X2H558</accession>
<dbReference type="AlphaFoldDB" id="A0A7X2H558"/>
<keyword evidence="3" id="KW-1185">Reference proteome</keyword>
<proteinExistence type="predicted"/>
<dbReference type="Proteomes" id="UP000463051">
    <property type="component" value="Unassembled WGS sequence"/>
</dbReference>
<organism evidence="2 3">
    <name type="scientific">Paenibacillus monticola</name>
    <dbReference type="NCBI Taxonomy" id="2666075"/>
    <lineage>
        <taxon>Bacteria</taxon>
        <taxon>Bacillati</taxon>
        <taxon>Bacillota</taxon>
        <taxon>Bacilli</taxon>
        <taxon>Bacillales</taxon>
        <taxon>Paenibacillaceae</taxon>
        <taxon>Paenibacillus</taxon>
    </lineage>
</organism>
<evidence type="ECO:0000313" key="3">
    <source>
        <dbReference type="Proteomes" id="UP000463051"/>
    </source>
</evidence>
<dbReference type="RefSeq" id="WP_154118723.1">
    <property type="nucleotide sequence ID" value="NZ_WJXB01000003.1"/>
</dbReference>
<name>A0A7X2H558_9BACL</name>
<evidence type="ECO:0000313" key="2">
    <source>
        <dbReference type="EMBL" id="MRN53727.1"/>
    </source>
</evidence>
<evidence type="ECO:0000256" key="1">
    <source>
        <dbReference type="SAM" id="SignalP"/>
    </source>
</evidence>
<protein>
    <submittedName>
        <fullName evidence="2">Uncharacterized protein</fullName>
    </submittedName>
</protein>
<comment type="caution">
    <text evidence="2">The sequence shown here is derived from an EMBL/GenBank/DDBJ whole genome shotgun (WGS) entry which is preliminary data.</text>
</comment>
<reference evidence="2 3" key="1">
    <citation type="submission" date="2019-11" db="EMBL/GenBank/DDBJ databases">
        <title>Paenibacillus monticola sp. nov., a novel PGPR strain isolated from mountain sample in China.</title>
        <authorList>
            <person name="Zhao Q."/>
            <person name="Li H.-P."/>
            <person name="Zhang J.-L."/>
        </authorList>
    </citation>
    <scope>NUCLEOTIDE SEQUENCE [LARGE SCALE GENOMIC DNA]</scope>
    <source>
        <strain evidence="2 3">LC-T2</strain>
    </source>
</reference>